<evidence type="ECO:0000256" key="6">
    <source>
        <dbReference type="ARBA" id="ARBA00062345"/>
    </source>
</evidence>
<dbReference type="OrthoDB" id="25887at2759"/>
<dbReference type="Gene3D" id="3.10.20.90">
    <property type="entry name" value="Phosphatidylinositol 3-kinase Catalytic Subunit, Chain A, domain 1"/>
    <property type="match status" value="1"/>
</dbReference>
<keyword evidence="3" id="KW-0175">Coiled coil</keyword>
<dbReference type="SUPFAM" id="SSF102848">
    <property type="entry name" value="NSFL1 (p97 ATPase) cofactor p47, SEP domain"/>
    <property type="match status" value="1"/>
</dbReference>
<dbReference type="CDD" id="cd17077">
    <property type="entry name" value="UBX_UBXN11"/>
    <property type="match status" value="1"/>
</dbReference>
<feature type="region of interest" description="Disordered" evidence="10">
    <location>
        <begin position="1"/>
        <end position="34"/>
    </location>
</feature>
<name>A0A2T7PEQ0_POMCA</name>
<dbReference type="GO" id="GO:0005856">
    <property type="term" value="C:cytoskeleton"/>
    <property type="evidence" value="ECO:0007669"/>
    <property type="project" value="UniProtKB-SubCell"/>
</dbReference>
<evidence type="ECO:0000256" key="2">
    <source>
        <dbReference type="ARBA" id="ARBA00022490"/>
    </source>
</evidence>
<evidence type="ECO:0000259" key="11">
    <source>
        <dbReference type="PROSITE" id="PS50033"/>
    </source>
</evidence>
<dbReference type="SUPFAM" id="SSF54236">
    <property type="entry name" value="Ubiquitin-like"/>
    <property type="match status" value="1"/>
</dbReference>
<feature type="domain" description="SEP" evidence="13">
    <location>
        <begin position="269"/>
        <end position="333"/>
    </location>
</feature>
<dbReference type="PANTHER" id="PTHR23333">
    <property type="entry name" value="UBX DOMAIN CONTAINING PROTEIN"/>
    <property type="match status" value="1"/>
</dbReference>
<evidence type="ECO:0000256" key="7">
    <source>
        <dbReference type="ARBA" id="ARBA00073759"/>
    </source>
</evidence>
<dbReference type="EMBL" id="PZQS01000004">
    <property type="protein sequence ID" value="PVD31895.1"/>
    <property type="molecule type" value="Genomic_DNA"/>
</dbReference>
<evidence type="ECO:0000313" key="14">
    <source>
        <dbReference type="EMBL" id="PVD31895.1"/>
    </source>
</evidence>
<keyword evidence="4" id="KW-0206">Cytoskeleton</keyword>
<protein>
    <recommendedName>
        <fullName evidence="7">UBX domain-containing protein 11</fullName>
    </recommendedName>
    <alternativeName>
        <fullName evidence="9">Socius</fullName>
    </alternativeName>
    <alternativeName>
        <fullName evidence="8">UBX domain-containing protein 5</fullName>
    </alternativeName>
</protein>
<dbReference type="InterPro" id="IPR029071">
    <property type="entry name" value="Ubiquitin-like_domsf"/>
</dbReference>
<evidence type="ECO:0000313" key="15">
    <source>
        <dbReference type="Proteomes" id="UP000245119"/>
    </source>
</evidence>
<dbReference type="PROSITE" id="PS50053">
    <property type="entry name" value="UBIQUITIN_2"/>
    <property type="match status" value="1"/>
</dbReference>
<dbReference type="Proteomes" id="UP000245119">
    <property type="component" value="Linkage Group LG4"/>
</dbReference>
<sequence>MSSPFSSLKKGKSPFLPGHIPGHRPIPFRHPEYSEDESRLLEEITTSMAASRMKAVDPFKGGLPTNFMDTSPNPSLVGINQGINNSSDPEPGSSTPTDRELMKLMMARLTVMEQKVHSQEREIKEKDRYIKVLEDKLHILSKARSDLNPENDDKENINNSRRVQELEQHCLLLQQQVHEMETFLADYGMVWVGEQDDENVEVYIPCEDCTIQGKEREHGTQTLLDTSEENTFKIDFNLIMQNIHDLNLIAGEGEARVYHTADGARLKRPEPVPLAFYANGMIMFDGPFRPYTDPATVQCLQDILDGFFPSELQSRYPDGVPFSVRDMRFVFFQPKRATDVFSGVGQILGGEEQQLSRLVPSDSQNVSQYCHDETQSKNSSVTSKLPGREMTVAEFLSKLPKSVVKGGKVIDIRNSVGNTLTGESSSFPSAERPQITVVETSVTKSIQRTLAESKRERPKTPRDVTTLRIKSESGNNTYIVKMRFNETVGDLRKYLNQHRDGESSEYEISSTYPRKQLVDDNASMQECGLVPNGVLYLRAVKKSN</sequence>
<evidence type="ECO:0000256" key="3">
    <source>
        <dbReference type="ARBA" id="ARBA00023054"/>
    </source>
</evidence>
<dbReference type="InterPro" id="IPR036241">
    <property type="entry name" value="NSFL1C_SEP_dom_sf"/>
</dbReference>
<dbReference type="InterPro" id="IPR000626">
    <property type="entry name" value="Ubiquitin-like_dom"/>
</dbReference>
<dbReference type="Pfam" id="PF08059">
    <property type="entry name" value="SEP"/>
    <property type="match status" value="1"/>
</dbReference>
<gene>
    <name evidence="14" type="ORF">C0Q70_07321</name>
</gene>
<keyword evidence="15" id="KW-1185">Reference proteome</keyword>
<evidence type="ECO:0000259" key="13">
    <source>
        <dbReference type="PROSITE" id="PS51399"/>
    </source>
</evidence>
<dbReference type="GO" id="GO:0043161">
    <property type="term" value="P:proteasome-mediated ubiquitin-dependent protein catabolic process"/>
    <property type="evidence" value="ECO:0007669"/>
    <property type="project" value="TreeGrafter"/>
</dbReference>
<dbReference type="Pfam" id="PF00789">
    <property type="entry name" value="UBX"/>
    <property type="match status" value="1"/>
</dbReference>
<dbReference type="PROSITE" id="PS51399">
    <property type="entry name" value="SEP"/>
    <property type="match status" value="1"/>
</dbReference>
<feature type="compositionally biased region" description="Polar residues" evidence="10">
    <location>
        <begin position="81"/>
        <end position="96"/>
    </location>
</feature>
<dbReference type="InterPro" id="IPR001012">
    <property type="entry name" value="UBX_dom"/>
</dbReference>
<reference evidence="14 15" key="1">
    <citation type="submission" date="2018-04" db="EMBL/GenBank/DDBJ databases">
        <title>The genome of golden apple snail Pomacea canaliculata provides insight into stress tolerance and invasive adaptation.</title>
        <authorList>
            <person name="Liu C."/>
            <person name="Liu B."/>
            <person name="Ren Y."/>
            <person name="Zhang Y."/>
            <person name="Wang H."/>
            <person name="Li S."/>
            <person name="Jiang F."/>
            <person name="Yin L."/>
            <person name="Zhang G."/>
            <person name="Qian W."/>
            <person name="Fan W."/>
        </authorList>
    </citation>
    <scope>NUCLEOTIDE SEQUENCE [LARGE SCALE GENOMIC DNA]</scope>
    <source>
        <strain evidence="14">SZHN2017</strain>
        <tissue evidence="14">Muscle</tissue>
    </source>
</reference>
<dbReference type="Gene3D" id="3.30.420.210">
    <property type="entry name" value="SEP domain"/>
    <property type="match status" value="1"/>
</dbReference>
<feature type="domain" description="UBX" evidence="11">
    <location>
        <begin position="460"/>
        <end position="537"/>
    </location>
</feature>
<evidence type="ECO:0000256" key="5">
    <source>
        <dbReference type="ARBA" id="ARBA00059434"/>
    </source>
</evidence>
<evidence type="ECO:0000256" key="8">
    <source>
        <dbReference type="ARBA" id="ARBA00075811"/>
    </source>
</evidence>
<dbReference type="PROSITE" id="PS50033">
    <property type="entry name" value="UBX"/>
    <property type="match status" value="1"/>
</dbReference>
<comment type="subunit">
    <text evidence="6">Interacts with GNA12, GNA13, RND1, RND2 and RND3.</text>
</comment>
<comment type="subcellular location">
    <subcellularLocation>
        <location evidence="1">Cytoplasm</location>
        <location evidence="1">Cytoskeleton</location>
    </subcellularLocation>
</comment>
<evidence type="ECO:0000259" key="12">
    <source>
        <dbReference type="PROSITE" id="PS50053"/>
    </source>
</evidence>
<proteinExistence type="predicted"/>
<dbReference type="GO" id="GO:0043130">
    <property type="term" value="F:ubiquitin binding"/>
    <property type="evidence" value="ECO:0007669"/>
    <property type="project" value="TreeGrafter"/>
</dbReference>
<dbReference type="PANTHER" id="PTHR23333:SF4">
    <property type="entry name" value="UBX DOMAIN-CONTAINING PROTEIN 11"/>
    <property type="match status" value="1"/>
</dbReference>
<keyword evidence="2" id="KW-0963">Cytoplasm</keyword>
<comment type="caution">
    <text evidence="14">The sequence shown here is derived from an EMBL/GenBank/DDBJ whole genome shotgun (WGS) entry which is preliminary data.</text>
</comment>
<dbReference type="STRING" id="400727.A0A2T7PEQ0"/>
<dbReference type="OMA" id="DFELMSA"/>
<evidence type="ECO:0000256" key="1">
    <source>
        <dbReference type="ARBA" id="ARBA00004245"/>
    </source>
</evidence>
<comment type="function">
    <text evidence="5">May be involved in the reorganization of actin cytoskeleton mediated by RND1, RND2 and RND3. Promotes RHOA activation mediated by GNA12 and GNA13.</text>
</comment>
<organism evidence="14 15">
    <name type="scientific">Pomacea canaliculata</name>
    <name type="common">Golden apple snail</name>
    <dbReference type="NCBI Taxonomy" id="400727"/>
    <lineage>
        <taxon>Eukaryota</taxon>
        <taxon>Metazoa</taxon>
        <taxon>Spiralia</taxon>
        <taxon>Lophotrochozoa</taxon>
        <taxon>Mollusca</taxon>
        <taxon>Gastropoda</taxon>
        <taxon>Caenogastropoda</taxon>
        <taxon>Architaenioglossa</taxon>
        <taxon>Ampullarioidea</taxon>
        <taxon>Ampullariidae</taxon>
        <taxon>Pomacea</taxon>
    </lineage>
</organism>
<feature type="domain" description="Ubiquitin-like" evidence="12">
    <location>
        <begin position="465"/>
        <end position="544"/>
    </location>
</feature>
<evidence type="ECO:0000256" key="4">
    <source>
        <dbReference type="ARBA" id="ARBA00023212"/>
    </source>
</evidence>
<dbReference type="SMART" id="SM00166">
    <property type="entry name" value="UBX"/>
    <property type="match status" value="1"/>
</dbReference>
<dbReference type="InterPro" id="IPR012989">
    <property type="entry name" value="SEP_domain"/>
</dbReference>
<feature type="region of interest" description="Disordered" evidence="10">
    <location>
        <begin position="78"/>
        <end position="97"/>
    </location>
</feature>
<dbReference type="FunFam" id="3.30.420.210:FF:000003">
    <property type="entry name" value="UBX domain protein 11"/>
    <property type="match status" value="1"/>
</dbReference>
<evidence type="ECO:0000256" key="10">
    <source>
        <dbReference type="SAM" id="MobiDB-lite"/>
    </source>
</evidence>
<dbReference type="AlphaFoldDB" id="A0A2T7PEQ0"/>
<evidence type="ECO:0000256" key="9">
    <source>
        <dbReference type="ARBA" id="ARBA00081109"/>
    </source>
</evidence>
<accession>A0A2T7PEQ0</accession>